<dbReference type="RefSeq" id="WP_207857974.1">
    <property type="nucleotide sequence ID" value="NZ_JAFREP010000005.1"/>
</dbReference>
<reference evidence="1" key="1">
    <citation type="submission" date="2021-03" db="EMBL/GenBank/DDBJ databases">
        <authorList>
            <person name="Wang G."/>
        </authorList>
    </citation>
    <scope>NUCLEOTIDE SEQUENCE</scope>
    <source>
        <strain evidence="1">KCTC 12899</strain>
    </source>
</reference>
<dbReference type="AlphaFoldDB" id="A0A8J7QEL0"/>
<accession>A0A8J7QEL0</accession>
<evidence type="ECO:0000313" key="2">
    <source>
        <dbReference type="Proteomes" id="UP000664417"/>
    </source>
</evidence>
<keyword evidence="2" id="KW-1185">Reference proteome</keyword>
<comment type="caution">
    <text evidence="1">The sequence shown here is derived from an EMBL/GenBank/DDBJ whole genome shotgun (WGS) entry which is preliminary data.</text>
</comment>
<name>A0A8J7QEL0_9BACT</name>
<gene>
    <name evidence="1" type="ORF">J3U88_07480</name>
</gene>
<sequence length="136" mass="15461">MEQHSQARPALRALLVELSLKAQLLGEKPEELDRFIGHQEPRIMKAVLAGDQLLNENQVAARYGEVFAVKRLRNMRYRGTGPRFHKLGNHKNSRVFYKVSDLENFIMESEQLTPFMPAMTMASAPVAAFPKPKSIL</sequence>
<organism evidence="1 2">
    <name type="scientific">Acanthopleuribacter pedis</name>
    <dbReference type="NCBI Taxonomy" id="442870"/>
    <lineage>
        <taxon>Bacteria</taxon>
        <taxon>Pseudomonadati</taxon>
        <taxon>Acidobacteriota</taxon>
        <taxon>Holophagae</taxon>
        <taxon>Acanthopleuribacterales</taxon>
        <taxon>Acanthopleuribacteraceae</taxon>
        <taxon>Acanthopleuribacter</taxon>
    </lineage>
</organism>
<proteinExistence type="predicted"/>
<dbReference type="Proteomes" id="UP000664417">
    <property type="component" value="Unassembled WGS sequence"/>
</dbReference>
<evidence type="ECO:0000313" key="1">
    <source>
        <dbReference type="EMBL" id="MBO1318290.1"/>
    </source>
</evidence>
<protein>
    <submittedName>
        <fullName evidence="1">Uncharacterized protein</fullName>
    </submittedName>
</protein>
<dbReference type="EMBL" id="JAFREP010000005">
    <property type="protein sequence ID" value="MBO1318290.1"/>
    <property type="molecule type" value="Genomic_DNA"/>
</dbReference>